<keyword evidence="1" id="KW-1133">Transmembrane helix</keyword>
<sequence length="124" mass="13901">MKVRAVCSLSKSSSFLLRGVLMILVTLIRVIRYSPSQNHKYLSCPKISTWGAYCNLCEGKPFFLLGLCLSESFETRFCTVSTDTGDVSETFQCDISNCGDDCGCLKRVECLRIVWGNNIFASRF</sequence>
<dbReference type="Proteomes" id="UP000822688">
    <property type="component" value="Chromosome 7"/>
</dbReference>
<reference evidence="2" key="1">
    <citation type="submission" date="2020-06" db="EMBL/GenBank/DDBJ databases">
        <title>WGS assembly of Ceratodon purpureus strain R40.</title>
        <authorList>
            <person name="Carey S.B."/>
            <person name="Jenkins J."/>
            <person name="Shu S."/>
            <person name="Lovell J.T."/>
            <person name="Sreedasyam A."/>
            <person name="Maumus F."/>
            <person name="Tiley G.P."/>
            <person name="Fernandez-Pozo N."/>
            <person name="Barry K."/>
            <person name="Chen C."/>
            <person name="Wang M."/>
            <person name="Lipzen A."/>
            <person name="Daum C."/>
            <person name="Saski C.A."/>
            <person name="Payton A.C."/>
            <person name="Mcbreen J.C."/>
            <person name="Conrad R.E."/>
            <person name="Kollar L.M."/>
            <person name="Olsson S."/>
            <person name="Huttunen S."/>
            <person name="Landis J.B."/>
            <person name="Wickett N.J."/>
            <person name="Johnson M.G."/>
            <person name="Rensing S.A."/>
            <person name="Grimwood J."/>
            <person name="Schmutz J."/>
            <person name="Mcdaniel S.F."/>
        </authorList>
    </citation>
    <scope>NUCLEOTIDE SEQUENCE</scope>
    <source>
        <strain evidence="2">R40</strain>
    </source>
</reference>
<name>A0A8T0HB97_CERPU</name>
<comment type="caution">
    <text evidence="2">The sequence shown here is derived from an EMBL/GenBank/DDBJ whole genome shotgun (WGS) entry which is preliminary data.</text>
</comment>
<evidence type="ECO:0000256" key="1">
    <source>
        <dbReference type="SAM" id="Phobius"/>
    </source>
</evidence>
<gene>
    <name evidence="2" type="ORF">KC19_7G174000</name>
</gene>
<accession>A0A8T0HB97</accession>
<evidence type="ECO:0000313" key="2">
    <source>
        <dbReference type="EMBL" id="KAG0567947.1"/>
    </source>
</evidence>
<feature type="transmembrane region" description="Helical" evidence="1">
    <location>
        <begin position="12"/>
        <end position="31"/>
    </location>
</feature>
<protein>
    <submittedName>
        <fullName evidence="2">Uncharacterized protein</fullName>
    </submittedName>
</protein>
<keyword evidence="3" id="KW-1185">Reference proteome</keyword>
<dbReference type="AlphaFoldDB" id="A0A8T0HB97"/>
<keyword evidence="1" id="KW-0472">Membrane</keyword>
<proteinExistence type="predicted"/>
<dbReference type="EMBL" id="CM026428">
    <property type="protein sequence ID" value="KAG0567947.1"/>
    <property type="molecule type" value="Genomic_DNA"/>
</dbReference>
<keyword evidence="1" id="KW-0812">Transmembrane</keyword>
<organism evidence="2 3">
    <name type="scientific">Ceratodon purpureus</name>
    <name type="common">Fire moss</name>
    <name type="synonym">Dicranum purpureum</name>
    <dbReference type="NCBI Taxonomy" id="3225"/>
    <lineage>
        <taxon>Eukaryota</taxon>
        <taxon>Viridiplantae</taxon>
        <taxon>Streptophyta</taxon>
        <taxon>Embryophyta</taxon>
        <taxon>Bryophyta</taxon>
        <taxon>Bryophytina</taxon>
        <taxon>Bryopsida</taxon>
        <taxon>Dicranidae</taxon>
        <taxon>Pseudoditrichales</taxon>
        <taxon>Ditrichaceae</taxon>
        <taxon>Ceratodon</taxon>
    </lineage>
</organism>
<evidence type="ECO:0000313" key="3">
    <source>
        <dbReference type="Proteomes" id="UP000822688"/>
    </source>
</evidence>